<dbReference type="Pfam" id="PF13503">
    <property type="entry name" value="DUF4123"/>
    <property type="match status" value="1"/>
</dbReference>
<dbReference type="Proteomes" id="UP001226867">
    <property type="component" value="Unassembled WGS sequence"/>
</dbReference>
<organism evidence="2 3">
    <name type="scientific">Variovorax ginsengisoli</name>
    <dbReference type="NCBI Taxonomy" id="363844"/>
    <lineage>
        <taxon>Bacteria</taxon>
        <taxon>Pseudomonadati</taxon>
        <taxon>Pseudomonadota</taxon>
        <taxon>Betaproteobacteria</taxon>
        <taxon>Burkholderiales</taxon>
        <taxon>Comamonadaceae</taxon>
        <taxon>Variovorax</taxon>
    </lineage>
</organism>
<protein>
    <recommendedName>
        <fullName evidence="1">DUF4123 domain-containing protein</fullName>
    </recommendedName>
</protein>
<evidence type="ECO:0000313" key="2">
    <source>
        <dbReference type="EMBL" id="MDP9902507.1"/>
    </source>
</evidence>
<accession>A0ABT9SGG8</accession>
<gene>
    <name evidence="2" type="ORF">J2W36_004784</name>
</gene>
<reference evidence="2 3" key="1">
    <citation type="submission" date="2023-07" db="EMBL/GenBank/DDBJ databases">
        <title>Sorghum-associated microbial communities from plants grown in Nebraska, USA.</title>
        <authorList>
            <person name="Schachtman D."/>
        </authorList>
    </citation>
    <scope>NUCLEOTIDE SEQUENCE [LARGE SCALE GENOMIC DNA]</scope>
    <source>
        <strain evidence="2 3">DS1607</strain>
    </source>
</reference>
<sequence>MKNFVLVDGAMAYGTVSTRQVFKAPDAEWLAALMPHEAQRLAGPLLLDTERINSLPAWVSEAHRVVAAFPLRLHMSVIDSELGLKELAEHLRRFIHFSDDQGETYGLRIADCRVLAYLPQVLSADQWDALTAPIQRWSIHDRTGKQVQLSLDETRHARQTPSSIWHLNADQIERLIDAGEADALLALLGKSPEATPPADIQRYFALASQCVEHWRAGGGKDRGQLLELGRRAFANQRAKR</sequence>
<comment type="caution">
    <text evidence="2">The sequence shown here is derived from an EMBL/GenBank/DDBJ whole genome shotgun (WGS) entry which is preliminary data.</text>
</comment>
<dbReference type="RefSeq" id="WP_307692244.1">
    <property type="nucleotide sequence ID" value="NZ_JAUSRO010000019.1"/>
</dbReference>
<feature type="domain" description="DUF4123" evidence="1">
    <location>
        <begin position="4"/>
        <end position="128"/>
    </location>
</feature>
<name>A0ABT9SGG8_9BURK</name>
<evidence type="ECO:0000313" key="3">
    <source>
        <dbReference type="Proteomes" id="UP001226867"/>
    </source>
</evidence>
<dbReference type="InterPro" id="IPR025391">
    <property type="entry name" value="DUF4123"/>
</dbReference>
<dbReference type="EMBL" id="JAUSRO010000019">
    <property type="protein sequence ID" value="MDP9902507.1"/>
    <property type="molecule type" value="Genomic_DNA"/>
</dbReference>
<evidence type="ECO:0000259" key="1">
    <source>
        <dbReference type="Pfam" id="PF13503"/>
    </source>
</evidence>
<proteinExistence type="predicted"/>
<keyword evidence="3" id="KW-1185">Reference proteome</keyword>